<reference evidence="2" key="1">
    <citation type="submission" date="2022-11" db="EMBL/GenBank/DDBJ databases">
        <authorList>
            <person name="Hyden B.L."/>
            <person name="Feng K."/>
            <person name="Yates T."/>
            <person name="Jawdy S."/>
            <person name="Smart L.B."/>
            <person name="Muchero W."/>
        </authorList>
    </citation>
    <scope>NUCLEOTIDE SEQUENCE</scope>
    <source>
        <tissue evidence="2">Shoot tip</tissue>
    </source>
</reference>
<dbReference type="Proteomes" id="UP001151532">
    <property type="component" value="Chromosome 1"/>
</dbReference>
<keyword evidence="1" id="KW-0472">Membrane</keyword>
<keyword evidence="1" id="KW-0812">Transmembrane</keyword>
<evidence type="ECO:0000256" key="1">
    <source>
        <dbReference type="SAM" id="Phobius"/>
    </source>
</evidence>
<feature type="transmembrane region" description="Helical" evidence="1">
    <location>
        <begin position="6"/>
        <end position="23"/>
    </location>
</feature>
<evidence type="ECO:0000313" key="2">
    <source>
        <dbReference type="EMBL" id="KAJ6713056.1"/>
    </source>
</evidence>
<dbReference type="AlphaFoldDB" id="A0A9Q0TK01"/>
<organism evidence="2 3">
    <name type="scientific">Salix purpurea</name>
    <name type="common">Purple osier willow</name>
    <dbReference type="NCBI Taxonomy" id="77065"/>
    <lineage>
        <taxon>Eukaryota</taxon>
        <taxon>Viridiplantae</taxon>
        <taxon>Streptophyta</taxon>
        <taxon>Embryophyta</taxon>
        <taxon>Tracheophyta</taxon>
        <taxon>Spermatophyta</taxon>
        <taxon>Magnoliopsida</taxon>
        <taxon>eudicotyledons</taxon>
        <taxon>Gunneridae</taxon>
        <taxon>Pentapetalae</taxon>
        <taxon>rosids</taxon>
        <taxon>fabids</taxon>
        <taxon>Malpighiales</taxon>
        <taxon>Salicaceae</taxon>
        <taxon>Saliceae</taxon>
        <taxon>Salix</taxon>
    </lineage>
</organism>
<comment type="caution">
    <text evidence="2">The sequence shown here is derived from an EMBL/GenBank/DDBJ whole genome shotgun (WGS) entry which is preliminary data.</text>
</comment>
<gene>
    <name evidence="2" type="ORF">OIU79_009116</name>
</gene>
<dbReference type="EMBL" id="JAPFFK010000015">
    <property type="protein sequence ID" value="KAJ6713056.1"/>
    <property type="molecule type" value="Genomic_DNA"/>
</dbReference>
<evidence type="ECO:0000313" key="3">
    <source>
        <dbReference type="Proteomes" id="UP001151532"/>
    </source>
</evidence>
<reference evidence="2" key="2">
    <citation type="journal article" date="2023" name="Int. J. Mol. Sci.">
        <title>De Novo Assembly and Annotation of 11 Diverse Shrub Willow (Salix) Genomes Reveals Novel Gene Organization in Sex-Linked Regions.</title>
        <authorList>
            <person name="Hyden B."/>
            <person name="Feng K."/>
            <person name="Yates T.B."/>
            <person name="Jawdy S."/>
            <person name="Cereghino C."/>
            <person name="Smart L.B."/>
            <person name="Muchero W."/>
        </authorList>
    </citation>
    <scope>NUCLEOTIDE SEQUENCE</scope>
    <source>
        <tissue evidence="2">Shoot tip</tissue>
    </source>
</reference>
<sequence>MALAGHLRLLMIAVMAVALLFSLGKYKLKPYYSTVRRLTNANWLAVTLLHRRSYESLPHLRFMRTERLLSEILQSWWFCWGEL</sequence>
<keyword evidence="1" id="KW-1133">Transmembrane helix</keyword>
<proteinExistence type="predicted"/>
<name>A0A9Q0TK01_SALPP</name>
<protein>
    <submittedName>
        <fullName evidence="2">Uncharacterized protein</fullName>
    </submittedName>
</protein>
<accession>A0A9Q0TK01</accession>
<keyword evidence="3" id="KW-1185">Reference proteome</keyword>